<evidence type="ECO:0000313" key="4">
    <source>
        <dbReference type="EMBL" id="QFZ73189.1"/>
    </source>
</evidence>
<organism evidence="4 5">
    <name type="scientific">Streptomyces fagopyri</name>
    <dbReference type="NCBI Taxonomy" id="2662397"/>
    <lineage>
        <taxon>Bacteria</taxon>
        <taxon>Bacillati</taxon>
        <taxon>Actinomycetota</taxon>
        <taxon>Actinomycetes</taxon>
        <taxon>Kitasatosporales</taxon>
        <taxon>Streptomycetaceae</taxon>
        <taxon>Streptomyces</taxon>
    </lineage>
</organism>
<name>A0A5Q0L9C3_9ACTN</name>
<dbReference type="NCBIfam" id="TIGR00715">
    <property type="entry name" value="precor6x_red"/>
    <property type="match status" value="1"/>
</dbReference>
<keyword evidence="2" id="KW-0169">Cobalamin biosynthesis</keyword>
<evidence type="ECO:0000256" key="2">
    <source>
        <dbReference type="ARBA" id="ARBA00022573"/>
    </source>
</evidence>
<dbReference type="Pfam" id="PF02571">
    <property type="entry name" value="CbiJ"/>
    <property type="match status" value="1"/>
</dbReference>
<dbReference type="GO" id="GO:0016994">
    <property type="term" value="F:precorrin-6A reductase activity"/>
    <property type="evidence" value="ECO:0007669"/>
    <property type="project" value="InterPro"/>
</dbReference>
<evidence type="ECO:0000256" key="3">
    <source>
        <dbReference type="ARBA" id="ARBA00023002"/>
    </source>
</evidence>
<protein>
    <submittedName>
        <fullName evidence="4">Cobalt-precorrin-6A reductase</fullName>
        <ecNumber evidence="4">1.3.1.106</ecNumber>
    </submittedName>
</protein>
<reference evidence="4 5" key="1">
    <citation type="submission" date="2019-10" db="EMBL/GenBank/DDBJ databases">
        <title>A novel species.</title>
        <authorList>
            <person name="Gao J."/>
        </authorList>
    </citation>
    <scope>NUCLEOTIDE SEQUENCE [LARGE SCALE GENOMIC DNA]</scope>
    <source>
        <strain evidence="4 5">QMT-28</strain>
    </source>
</reference>
<dbReference type="RefSeq" id="WP_153287554.1">
    <property type="nucleotide sequence ID" value="NZ_CP045643.1"/>
</dbReference>
<dbReference type="UniPathway" id="UPA00148"/>
<gene>
    <name evidence="4" type="ORF">GFH48_07870</name>
</gene>
<dbReference type="InterPro" id="IPR003723">
    <property type="entry name" value="Precorrin-6x_reduct"/>
</dbReference>
<keyword evidence="5" id="KW-1185">Reference proteome</keyword>
<dbReference type="AlphaFoldDB" id="A0A5Q0L9C3"/>
<sequence>MSPHVLVLGGTTEARRLAAELAGRPGVRVTTSLAGRVSRPGALAGDVRVGGFGGADGLARWLREQRVDAVVDATHPFATGITENAARAAAATGVPAVVLRRPGWRPGPDDRWHFATSLTEAAALLPPLGRRVFLTTGRLGLGAFAHLAGLHFLARSVEAPEPPLPPDTEVLLARGPFTVDGERTLLRAHRVDVLVTKDSGGEATAAKLTAARALGLPVVVVRRPPLPDGVAAVPDVVSALARLDFGVL</sequence>
<dbReference type="NCBIfam" id="NF005968">
    <property type="entry name" value="PRK08057.1-2"/>
    <property type="match status" value="1"/>
</dbReference>
<dbReference type="PANTHER" id="PTHR36925:SF1">
    <property type="entry name" value="COBALT-PRECORRIN-6A REDUCTASE"/>
    <property type="match status" value="1"/>
</dbReference>
<proteinExistence type="predicted"/>
<dbReference type="KEGG" id="sfy:GFH48_07870"/>
<evidence type="ECO:0000256" key="1">
    <source>
        <dbReference type="ARBA" id="ARBA00004953"/>
    </source>
</evidence>
<accession>A0A5Q0L9C3</accession>
<dbReference type="EC" id="1.3.1.106" evidence="4"/>
<evidence type="ECO:0000313" key="5">
    <source>
        <dbReference type="Proteomes" id="UP000326179"/>
    </source>
</evidence>
<dbReference type="EMBL" id="CP045643">
    <property type="protein sequence ID" value="QFZ73189.1"/>
    <property type="molecule type" value="Genomic_DNA"/>
</dbReference>
<dbReference type="GO" id="GO:0009236">
    <property type="term" value="P:cobalamin biosynthetic process"/>
    <property type="evidence" value="ECO:0007669"/>
    <property type="project" value="UniProtKB-UniPathway"/>
</dbReference>
<comment type="pathway">
    <text evidence="1">Cofactor biosynthesis; adenosylcobalamin biosynthesis.</text>
</comment>
<dbReference type="PROSITE" id="PS51014">
    <property type="entry name" value="COBK_CBIJ"/>
    <property type="match status" value="1"/>
</dbReference>
<dbReference type="Proteomes" id="UP000326179">
    <property type="component" value="Chromosome"/>
</dbReference>
<dbReference type="PANTHER" id="PTHR36925">
    <property type="entry name" value="COBALT-PRECORRIN-6A REDUCTASE"/>
    <property type="match status" value="1"/>
</dbReference>
<keyword evidence="3 4" id="KW-0560">Oxidoreductase</keyword>